<reference evidence="1" key="1">
    <citation type="journal article" date="2023" name="IScience">
        <title>Live-bearing cockroach genome reveals convergent evolutionary mechanisms linked to viviparity in insects and beyond.</title>
        <authorList>
            <person name="Fouks B."/>
            <person name="Harrison M.C."/>
            <person name="Mikhailova A.A."/>
            <person name="Marchal E."/>
            <person name="English S."/>
            <person name="Carruthers M."/>
            <person name="Jennings E.C."/>
            <person name="Chiamaka E.L."/>
            <person name="Frigard R.A."/>
            <person name="Pippel M."/>
            <person name="Attardo G.M."/>
            <person name="Benoit J.B."/>
            <person name="Bornberg-Bauer E."/>
            <person name="Tobe S.S."/>
        </authorList>
    </citation>
    <scope>NUCLEOTIDE SEQUENCE</scope>
    <source>
        <strain evidence="1">Stay&amp;Tobe</strain>
    </source>
</reference>
<protein>
    <recommendedName>
        <fullName evidence="3">Alpha-and gamma-adaptin-binding protein p34</fullName>
    </recommendedName>
</protein>
<dbReference type="PANTHER" id="PTHR14659:SF1">
    <property type="entry name" value="ALPHA- AND GAMMA-ADAPTIN-BINDING PROTEIN P34"/>
    <property type="match status" value="1"/>
</dbReference>
<reference evidence="1" key="2">
    <citation type="submission" date="2023-05" db="EMBL/GenBank/DDBJ databases">
        <authorList>
            <person name="Fouks B."/>
        </authorList>
    </citation>
    <scope>NUCLEOTIDE SEQUENCE</scope>
    <source>
        <strain evidence="1">Stay&amp;Tobe</strain>
        <tissue evidence="1">Testes</tissue>
    </source>
</reference>
<organism evidence="1 2">
    <name type="scientific">Diploptera punctata</name>
    <name type="common">Pacific beetle cockroach</name>
    <dbReference type="NCBI Taxonomy" id="6984"/>
    <lineage>
        <taxon>Eukaryota</taxon>
        <taxon>Metazoa</taxon>
        <taxon>Ecdysozoa</taxon>
        <taxon>Arthropoda</taxon>
        <taxon>Hexapoda</taxon>
        <taxon>Insecta</taxon>
        <taxon>Pterygota</taxon>
        <taxon>Neoptera</taxon>
        <taxon>Polyneoptera</taxon>
        <taxon>Dictyoptera</taxon>
        <taxon>Blattodea</taxon>
        <taxon>Blaberoidea</taxon>
        <taxon>Blaberidae</taxon>
        <taxon>Diplopterinae</taxon>
        <taxon>Diploptera</taxon>
    </lineage>
</organism>
<dbReference type="PANTHER" id="PTHR14659">
    <property type="entry name" value="ALPHA- AND GAMMA-ADAPTIN-BINDING PROTEIN P34"/>
    <property type="match status" value="1"/>
</dbReference>
<dbReference type="AlphaFoldDB" id="A0AAD7ZPH2"/>
<feature type="non-terminal residue" evidence="1">
    <location>
        <position position="1"/>
    </location>
</feature>
<accession>A0AAD7ZPH2</accession>
<dbReference type="Pfam" id="PF10199">
    <property type="entry name" value="Adaptin_binding"/>
    <property type="match status" value="1"/>
</dbReference>
<proteinExistence type="predicted"/>
<sequence length="304" mass="34498">MNSMPCAVVASCTSTHPQEIIKLILGVDELPEPTQLEDGIFAYPWHIDTKYYTTDVNLCSVEKKTLGSEQFAMSVEAVVINFDSNKNDGLSVVESWLSFLKEFEPEVQILLCDRCHEKPSVGVPRVTVQEWCVEQGFELVEINPELDPEWEEEQDFIETTGIKRVVQAMHAHLWPNLRMKSRPQQLSRTVQSMLNGGETADNQVSSIVQDLQNVELEPQNIEEEQQNRPSSFNINEIEDRIDELLGDSGGVAGFSSLFEQLHNMKERVQGLPSDQRKACAEQVVMAFWRAIGGDEDELEEHRCM</sequence>
<dbReference type="EMBL" id="JASPKZ010007444">
    <property type="protein sequence ID" value="KAJ9584212.1"/>
    <property type="molecule type" value="Genomic_DNA"/>
</dbReference>
<evidence type="ECO:0000313" key="2">
    <source>
        <dbReference type="Proteomes" id="UP001233999"/>
    </source>
</evidence>
<keyword evidence="2" id="KW-1185">Reference proteome</keyword>
<dbReference type="InterPro" id="IPR019341">
    <property type="entry name" value="Alpha/Gamma-adaptin-bd_p34"/>
</dbReference>
<dbReference type="Proteomes" id="UP001233999">
    <property type="component" value="Unassembled WGS sequence"/>
</dbReference>
<evidence type="ECO:0008006" key="3">
    <source>
        <dbReference type="Google" id="ProtNLM"/>
    </source>
</evidence>
<comment type="caution">
    <text evidence="1">The sequence shown here is derived from an EMBL/GenBank/DDBJ whole genome shotgun (WGS) entry which is preliminary data.</text>
</comment>
<gene>
    <name evidence="1" type="ORF">L9F63_021447</name>
</gene>
<dbReference type="Gene3D" id="3.40.50.11960">
    <property type="match status" value="1"/>
</dbReference>
<name>A0AAD7ZPH2_DIPPU</name>
<evidence type="ECO:0000313" key="1">
    <source>
        <dbReference type="EMBL" id="KAJ9584212.1"/>
    </source>
</evidence>